<dbReference type="PANTHER" id="PTHR36511:SF4">
    <property type="entry name" value="ANTITOXIN MQSA"/>
    <property type="match status" value="1"/>
</dbReference>
<dbReference type="CDD" id="cd00093">
    <property type="entry name" value="HTH_XRE"/>
    <property type="match status" value="1"/>
</dbReference>
<dbReference type="Pfam" id="PF01381">
    <property type="entry name" value="HTH_3"/>
    <property type="match status" value="1"/>
</dbReference>
<sequence>MKSSLKERLGQLGQIKAIDRVPSGSPVVLTLHRAEGQRSINTIIAALSLAKRGMTMLQAKRAMETLLQNGEVTLNVQKVEDVTILAAELDEAGVVLTVMSKRVIDVRKLRERLQLTQEQFALQYGLDIDAIRNWEHGRRSPDTAAQSYLRTIDKMPDRVRLAQEEEVLIEQSEEVHISTFR</sequence>
<feature type="domain" description="HTH cro/C1-type" evidence="4">
    <location>
        <begin position="106"/>
        <end position="142"/>
    </location>
</feature>
<dbReference type="EMBL" id="JACGXN010000009">
    <property type="protein sequence ID" value="MBA8880865.1"/>
    <property type="molecule type" value="Genomic_DNA"/>
</dbReference>
<protein>
    <submittedName>
        <fullName evidence="5">Putative transcriptional regulator</fullName>
    </submittedName>
</protein>
<evidence type="ECO:0000259" key="4">
    <source>
        <dbReference type="PROSITE" id="PS50943"/>
    </source>
</evidence>
<dbReference type="RefSeq" id="WP_182551486.1">
    <property type="nucleotide sequence ID" value="NZ_JACGXN010000009.1"/>
</dbReference>
<proteinExistence type="predicted"/>
<dbReference type="AlphaFoldDB" id="A0A839ERX4"/>
<dbReference type="GO" id="GO:0003677">
    <property type="term" value="F:DNA binding"/>
    <property type="evidence" value="ECO:0007669"/>
    <property type="project" value="UniProtKB-KW"/>
</dbReference>
<keyword evidence="2" id="KW-0238">DNA-binding</keyword>
<evidence type="ECO:0000256" key="2">
    <source>
        <dbReference type="ARBA" id="ARBA00023125"/>
    </source>
</evidence>
<dbReference type="PROSITE" id="PS50943">
    <property type="entry name" value="HTH_CROC1"/>
    <property type="match status" value="1"/>
</dbReference>
<dbReference type="Proteomes" id="UP000549052">
    <property type="component" value="Unassembled WGS sequence"/>
</dbReference>
<dbReference type="InterPro" id="IPR010982">
    <property type="entry name" value="Lambda_DNA-bd_dom_sf"/>
</dbReference>
<accession>A0A839ERX4</accession>
<dbReference type="InterPro" id="IPR001387">
    <property type="entry name" value="Cro/C1-type_HTH"/>
</dbReference>
<dbReference type="PANTHER" id="PTHR36511">
    <property type="entry name" value="MERR FAMILY BACTERIAL REGULATORY PROTEIN"/>
    <property type="match status" value="1"/>
</dbReference>
<dbReference type="InterPro" id="IPR052359">
    <property type="entry name" value="HTH-type_reg/antitoxin"/>
</dbReference>
<evidence type="ECO:0000256" key="3">
    <source>
        <dbReference type="ARBA" id="ARBA00023163"/>
    </source>
</evidence>
<keyword evidence="6" id="KW-1185">Reference proteome</keyword>
<keyword evidence="3" id="KW-0804">Transcription</keyword>
<name>A0A839ERX4_9HYPH</name>
<gene>
    <name evidence="5" type="ORF">FHW16_004590</name>
</gene>
<reference evidence="5 6" key="1">
    <citation type="submission" date="2020-07" db="EMBL/GenBank/DDBJ databases">
        <title>Genomic Encyclopedia of Type Strains, Phase IV (KMG-V): Genome sequencing to study the core and pangenomes of soil and plant-associated prokaryotes.</title>
        <authorList>
            <person name="Whitman W."/>
        </authorList>
    </citation>
    <scope>NUCLEOTIDE SEQUENCE [LARGE SCALE GENOMIC DNA]</scope>
    <source>
        <strain evidence="5 6">AN3</strain>
    </source>
</reference>
<dbReference type="SUPFAM" id="SSF47413">
    <property type="entry name" value="lambda repressor-like DNA-binding domains"/>
    <property type="match status" value="1"/>
</dbReference>
<organism evidence="5 6">
    <name type="scientific">Phyllobacterium myrsinacearum</name>
    <dbReference type="NCBI Taxonomy" id="28101"/>
    <lineage>
        <taxon>Bacteria</taxon>
        <taxon>Pseudomonadati</taxon>
        <taxon>Pseudomonadota</taxon>
        <taxon>Alphaproteobacteria</taxon>
        <taxon>Hyphomicrobiales</taxon>
        <taxon>Phyllobacteriaceae</taxon>
        <taxon>Phyllobacterium</taxon>
    </lineage>
</organism>
<keyword evidence="1" id="KW-0805">Transcription regulation</keyword>
<evidence type="ECO:0000313" key="6">
    <source>
        <dbReference type="Proteomes" id="UP000549052"/>
    </source>
</evidence>
<evidence type="ECO:0000256" key="1">
    <source>
        <dbReference type="ARBA" id="ARBA00023015"/>
    </source>
</evidence>
<dbReference type="Gene3D" id="1.10.260.40">
    <property type="entry name" value="lambda repressor-like DNA-binding domains"/>
    <property type="match status" value="1"/>
</dbReference>
<comment type="caution">
    <text evidence="5">The sequence shown here is derived from an EMBL/GenBank/DDBJ whole genome shotgun (WGS) entry which is preliminary data.</text>
</comment>
<evidence type="ECO:0000313" key="5">
    <source>
        <dbReference type="EMBL" id="MBA8880865.1"/>
    </source>
</evidence>